<dbReference type="OrthoDB" id="551302at2759"/>
<feature type="compositionally biased region" description="Basic and acidic residues" evidence="1">
    <location>
        <begin position="143"/>
        <end position="154"/>
    </location>
</feature>
<evidence type="ECO:0000256" key="1">
    <source>
        <dbReference type="SAM" id="MobiDB-lite"/>
    </source>
</evidence>
<comment type="caution">
    <text evidence="2">The sequence shown here is derived from an EMBL/GenBank/DDBJ whole genome shotgun (WGS) entry which is preliminary data.</text>
</comment>
<name>A0A9W7GAG9_9STRA</name>
<sequence>MKGSGKAKGKRNSKIIWDEETIALHDLDRGTRQKIDEPDTPFTTYTEEGESSEVHSSRFSLDDDLVSSPSLARGLSEDMMVDGGAHGGVQPRSPSETDVPPRESGVSEGNMDLLMGKLSDVANEETTPRKEIFEDKRANHYNEFEMLKRWREQNPDDDEDDDEED</sequence>
<evidence type="ECO:0008006" key="4">
    <source>
        <dbReference type="Google" id="ProtNLM"/>
    </source>
</evidence>
<dbReference type="PANTHER" id="PTHR12398">
    <property type="entry name" value="PROTEIN PHOSPHATASE INHIBITOR"/>
    <property type="match status" value="1"/>
</dbReference>
<accession>A0A9W7GAG9</accession>
<proteinExistence type="predicted"/>
<dbReference type="Proteomes" id="UP001165065">
    <property type="component" value="Unassembled WGS sequence"/>
</dbReference>
<dbReference type="GO" id="GO:0004864">
    <property type="term" value="F:protein phosphatase inhibitor activity"/>
    <property type="evidence" value="ECO:0007669"/>
    <property type="project" value="InterPro"/>
</dbReference>
<dbReference type="AlphaFoldDB" id="A0A9W7GAG9"/>
<gene>
    <name evidence="2" type="ORF">TrCOL_g1152</name>
</gene>
<keyword evidence="3" id="KW-1185">Reference proteome</keyword>
<protein>
    <recommendedName>
        <fullName evidence="4">Protein phosphatase inhibitor 2</fullName>
    </recommendedName>
</protein>
<evidence type="ECO:0000313" key="3">
    <source>
        <dbReference type="Proteomes" id="UP001165065"/>
    </source>
</evidence>
<evidence type="ECO:0000313" key="2">
    <source>
        <dbReference type="EMBL" id="GMI38460.1"/>
    </source>
</evidence>
<feature type="compositionally biased region" description="Basic and acidic residues" evidence="1">
    <location>
        <begin position="26"/>
        <end position="37"/>
    </location>
</feature>
<reference evidence="3" key="1">
    <citation type="journal article" date="2023" name="Commun. Biol.">
        <title>Genome analysis of Parmales, the sister group of diatoms, reveals the evolutionary specialization of diatoms from phago-mixotrophs to photoautotrophs.</title>
        <authorList>
            <person name="Ban H."/>
            <person name="Sato S."/>
            <person name="Yoshikawa S."/>
            <person name="Yamada K."/>
            <person name="Nakamura Y."/>
            <person name="Ichinomiya M."/>
            <person name="Sato N."/>
            <person name="Blanc-Mathieu R."/>
            <person name="Endo H."/>
            <person name="Kuwata A."/>
            <person name="Ogata H."/>
        </authorList>
    </citation>
    <scope>NUCLEOTIDE SEQUENCE [LARGE SCALE GENOMIC DNA]</scope>
</reference>
<feature type="region of interest" description="Disordered" evidence="1">
    <location>
        <begin position="143"/>
        <end position="165"/>
    </location>
</feature>
<dbReference type="Pfam" id="PF04979">
    <property type="entry name" value="IPP-2"/>
    <property type="match status" value="1"/>
</dbReference>
<dbReference type="InterPro" id="IPR007062">
    <property type="entry name" value="PPI-2"/>
</dbReference>
<feature type="compositionally biased region" description="Acidic residues" evidence="1">
    <location>
        <begin position="155"/>
        <end position="165"/>
    </location>
</feature>
<dbReference type="PANTHER" id="PTHR12398:SF20">
    <property type="entry name" value="PROTEIN PHOSPHATASE 1 REGULATORY INHIBITOR SUBUNIT 2"/>
    <property type="match status" value="1"/>
</dbReference>
<organism evidence="2 3">
    <name type="scientific">Triparma columacea</name>
    <dbReference type="NCBI Taxonomy" id="722753"/>
    <lineage>
        <taxon>Eukaryota</taxon>
        <taxon>Sar</taxon>
        <taxon>Stramenopiles</taxon>
        <taxon>Ochrophyta</taxon>
        <taxon>Bolidophyceae</taxon>
        <taxon>Parmales</taxon>
        <taxon>Triparmaceae</taxon>
        <taxon>Triparma</taxon>
    </lineage>
</organism>
<feature type="region of interest" description="Disordered" evidence="1">
    <location>
        <begin position="26"/>
        <end position="112"/>
    </location>
</feature>
<dbReference type="GO" id="GO:0009966">
    <property type="term" value="P:regulation of signal transduction"/>
    <property type="evidence" value="ECO:0007669"/>
    <property type="project" value="InterPro"/>
</dbReference>
<dbReference type="EMBL" id="BRYA01000085">
    <property type="protein sequence ID" value="GMI38460.1"/>
    <property type="molecule type" value="Genomic_DNA"/>
</dbReference>